<keyword evidence="1" id="KW-0489">Methyltransferase</keyword>
<sequence length="395" mass="43627">MVDAEFWQWVSDNSHADTMRLRLSAKKATWTDLAITQIECRKRADAKIPKELAFESFLFPTALSAEQCTSDTLAAFHAGLVSPGASVTDLTAGLGIDSFHLASTCREVTAVEIQPEVARALEHNASVLGLGNVTVVCADCCNYVAALHDKAFDVAFIDPARRGKDNCRLFSLHDCQPDVTWLLPKLARIARKLIVKMSPMLDISSVVSDLPGTTDVYAVGSHRECKELVAVVDLDNDAVTEALIHIWTPNAHLVFTRAEEAGARSEYGIPQQGWYLYEPWPVTQKAAPYKLLCSRFGVLKLSANTHLYTSPDKIDGFPGTCRRVINILPFSSSVLKTFARTYPHIDVAVRNFPMEADILRRKLKVKPADECGLRLMATTVASDNERLMMVLEAMC</sequence>
<organism evidence="1 2">
    <name type="scientific">Muribaculum caecicola</name>
    <dbReference type="NCBI Taxonomy" id="3038144"/>
    <lineage>
        <taxon>Bacteria</taxon>
        <taxon>Pseudomonadati</taxon>
        <taxon>Bacteroidota</taxon>
        <taxon>Bacteroidia</taxon>
        <taxon>Bacteroidales</taxon>
        <taxon>Muribaculaceae</taxon>
        <taxon>Muribaculum</taxon>
    </lineage>
</organism>
<evidence type="ECO:0000313" key="2">
    <source>
        <dbReference type="Proteomes" id="UP000305401"/>
    </source>
</evidence>
<accession>A0AC61S622</accession>
<dbReference type="Proteomes" id="UP000305401">
    <property type="component" value="Unassembled WGS sequence"/>
</dbReference>
<keyword evidence="2" id="KW-1185">Reference proteome</keyword>
<gene>
    <name evidence="1" type="ORF">E5990_05675</name>
</gene>
<name>A0AC61S622_9BACT</name>
<protein>
    <submittedName>
        <fullName evidence="1">Methyltransferase domain-containing protein</fullName>
    </submittedName>
</protein>
<evidence type="ECO:0000313" key="1">
    <source>
        <dbReference type="EMBL" id="THG51870.1"/>
    </source>
</evidence>
<reference evidence="1" key="1">
    <citation type="submission" date="2019-04" db="EMBL/GenBank/DDBJ databases">
        <title>Microbes associate with the intestines of laboratory mice.</title>
        <authorList>
            <person name="Navarre W."/>
            <person name="Wong E."/>
            <person name="Huang K.C."/>
            <person name="Tropini C."/>
            <person name="Ng K."/>
            <person name="Yu B."/>
        </authorList>
    </citation>
    <scope>NUCLEOTIDE SEQUENCE</scope>
    <source>
        <strain evidence="1">NM86_A22</strain>
    </source>
</reference>
<dbReference type="EMBL" id="SSTG01000053">
    <property type="protein sequence ID" value="THG51870.1"/>
    <property type="molecule type" value="Genomic_DNA"/>
</dbReference>
<keyword evidence="1" id="KW-0808">Transferase</keyword>
<proteinExistence type="predicted"/>
<comment type="caution">
    <text evidence="1">The sequence shown here is derived from an EMBL/GenBank/DDBJ whole genome shotgun (WGS) entry which is preliminary data.</text>
</comment>